<evidence type="ECO:0000313" key="4">
    <source>
        <dbReference type="EMBL" id="ADL12693.1"/>
    </source>
</evidence>
<dbReference type="InterPro" id="IPR000305">
    <property type="entry name" value="GIY-YIG_endonuc"/>
</dbReference>
<name>D9QQA2_ACEAZ</name>
<feature type="domain" description="Tyr recombinase" evidence="3">
    <location>
        <begin position="140"/>
        <end position="313"/>
    </location>
</feature>
<gene>
    <name evidence="4" type="ordered locus">Acear_1171</name>
</gene>
<dbReference type="InterPro" id="IPR011010">
    <property type="entry name" value="DNA_brk_join_enz"/>
</dbReference>
<dbReference type="HOGENOM" id="CLU_887459_0_0_9"/>
<evidence type="ECO:0000256" key="1">
    <source>
        <dbReference type="ARBA" id="ARBA00023172"/>
    </source>
</evidence>
<evidence type="ECO:0000259" key="2">
    <source>
        <dbReference type="PROSITE" id="PS50164"/>
    </source>
</evidence>
<dbReference type="eggNOG" id="COG0322">
    <property type="taxonomic scope" value="Bacteria"/>
</dbReference>
<dbReference type="InterPro" id="IPR013762">
    <property type="entry name" value="Integrase-like_cat_sf"/>
</dbReference>
<proteinExistence type="predicted"/>
<dbReference type="Pfam" id="PF00589">
    <property type="entry name" value="Phage_integrase"/>
    <property type="match status" value="1"/>
</dbReference>
<dbReference type="InterPro" id="IPR002104">
    <property type="entry name" value="Integrase_catalytic"/>
</dbReference>
<reference evidence="4 5" key="1">
    <citation type="journal article" date="2010" name="Stand. Genomic Sci.">
        <title>Complete genome sequence of Acetohalobium arabaticum type strain (Z-7288).</title>
        <authorList>
            <person name="Sikorski J."/>
            <person name="Lapidus A."/>
            <person name="Chertkov O."/>
            <person name="Lucas S."/>
            <person name="Copeland A."/>
            <person name="Glavina Del Rio T."/>
            <person name="Nolan M."/>
            <person name="Tice H."/>
            <person name="Cheng J.F."/>
            <person name="Han C."/>
            <person name="Brambilla E."/>
            <person name="Pitluck S."/>
            <person name="Liolios K."/>
            <person name="Ivanova N."/>
            <person name="Mavromatis K."/>
            <person name="Mikhailova N."/>
            <person name="Pati A."/>
            <person name="Bruce D."/>
            <person name="Detter C."/>
            <person name="Tapia R."/>
            <person name="Goodwin L."/>
            <person name="Chen A."/>
            <person name="Palaniappan K."/>
            <person name="Land M."/>
            <person name="Hauser L."/>
            <person name="Chang Y.J."/>
            <person name="Jeffries C.D."/>
            <person name="Rohde M."/>
            <person name="Goker M."/>
            <person name="Spring S."/>
            <person name="Woyke T."/>
            <person name="Bristow J."/>
            <person name="Eisen J.A."/>
            <person name="Markowitz V."/>
            <person name="Hugenholtz P."/>
            <person name="Kyrpides N.C."/>
            <person name="Klenk H.P."/>
        </authorList>
    </citation>
    <scope>NUCLEOTIDE SEQUENCE [LARGE SCALE GENOMIC DNA]</scope>
    <source>
        <strain evidence="5">ATCC 49924 / DSM 5501 / Z-7288</strain>
    </source>
</reference>
<dbReference type="STRING" id="574087.Acear_1171"/>
<dbReference type="GO" id="GO:0006310">
    <property type="term" value="P:DNA recombination"/>
    <property type="evidence" value="ECO:0007669"/>
    <property type="project" value="UniProtKB-KW"/>
</dbReference>
<dbReference type="SUPFAM" id="SSF82771">
    <property type="entry name" value="GIY-YIG endonuclease"/>
    <property type="match status" value="1"/>
</dbReference>
<dbReference type="eggNOG" id="COG0582">
    <property type="taxonomic scope" value="Bacteria"/>
</dbReference>
<dbReference type="Pfam" id="PF01541">
    <property type="entry name" value="GIY-YIG"/>
    <property type="match status" value="1"/>
</dbReference>
<evidence type="ECO:0000313" key="5">
    <source>
        <dbReference type="Proteomes" id="UP000001661"/>
    </source>
</evidence>
<sequence>MYIYRLYNKDKEIIYIGRTKLERIELRIRTHFSNYKKYNLDSFWRKNIRYYDYAKVNNNYELAMYEIFYINKYNPCNNKENKFNCPLTVELPELSFSNTKHVEKAGVDLEYYLDIYSEWLGKLQSKSQAITFQDKKEIIQKVDQYLPKNINKLFQTIKTEQKTNWIRNSLAIKLISYTGLRTSELIDLDYKDIDLSKRALIFTRNNETHLMPINKELIPTLERHIQNNIESQNKPLFVSTRGNRMNHRSLQMVIAKYRSIIEDKLNFKLTANNLRQLFIKTLLTITDNFDLIKSICGIGKNRINEIKLNHKVL</sequence>
<dbReference type="PROSITE" id="PS51898">
    <property type="entry name" value="TYR_RECOMBINASE"/>
    <property type="match status" value="1"/>
</dbReference>
<dbReference type="InterPro" id="IPR035901">
    <property type="entry name" value="GIY-YIG_endonuc_sf"/>
</dbReference>
<dbReference type="GO" id="GO:0015074">
    <property type="term" value="P:DNA integration"/>
    <property type="evidence" value="ECO:0007669"/>
    <property type="project" value="InterPro"/>
</dbReference>
<dbReference type="SUPFAM" id="SSF56349">
    <property type="entry name" value="DNA breaking-rejoining enzymes"/>
    <property type="match status" value="1"/>
</dbReference>
<dbReference type="CDD" id="cd00397">
    <property type="entry name" value="DNA_BRE_C"/>
    <property type="match status" value="1"/>
</dbReference>
<evidence type="ECO:0000259" key="3">
    <source>
        <dbReference type="PROSITE" id="PS51898"/>
    </source>
</evidence>
<keyword evidence="1" id="KW-0233">DNA recombination</keyword>
<dbReference type="RefSeq" id="WP_013278139.1">
    <property type="nucleotide sequence ID" value="NC_014378.1"/>
</dbReference>
<dbReference type="CDD" id="cd00719">
    <property type="entry name" value="GIY-YIG_SF"/>
    <property type="match status" value="1"/>
</dbReference>
<dbReference type="PROSITE" id="PS50164">
    <property type="entry name" value="GIY_YIG"/>
    <property type="match status" value="1"/>
</dbReference>
<dbReference type="EMBL" id="CP002105">
    <property type="protein sequence ID" value="ADL12693.1"/>
    <property type="molecule type" value="Genomic_DNA"/>
</dbReference>
<dbReference type="Gene3D" id="1.10.443.10">
    <property type="entry name" value="Intergrase catalytic core"/>
    <property type="match status" value="1"/>
</dbReference>
<accession>D9QQA2</accession>
<keyword evidence="5" id="KW-1185">Reference proteome</keyword>
<dbReference type="AlphaFoldDB" id="D9QQA2"/>
<dbReference type="KEGG" id="aar:Acear_1171"/>
<dbReference type="Gene3D" id="3.40.1440.10">
    <property type="entry name" value="GIY-YIG endonuclease"/>
    <property type="match status" value="1"/>
</dbReference>
<dbReference type="GO" id="GO:0003677">
    <property type="term" value="F:DNA binding"/>
    <property type="evidence" value="ECO:0007669"/>
    <property type="project" value="InterPro"/>
</dbReference>
<protein>
    <submittedName>
        <fullName evidence="4">Integrase family protein</fullName>
    </submittedName>
</protein>
<dbReference type="Proteomes" id="UP000001661">
    <property type="component" value="Chromosome"/>
</dbReference>
<organism evidence="4 5">
    <name type="scientific">Acetohalobium arabaticum (strain ATCC 49924 / DSM 5501 / Z-7288)</name>
    <dbReference type="NCBI Taxonomy" id="574087"/>
    <lineage>
        <taxon>Bacteria</taxon>
        <taxon>Bacillati</taxon>
        <taxon>Bacillota</taxon>
        <taxon>Clostridia</taxon>
        <taxon>Halanaerobiales</taxon>
        <taxon>Halobacteroidaceae</taxon>
        <taxon>Acetohalobium</taxon>
    </lineage>
</organism>
<feature type="domain" description="GIY-YIG" evidence="2">
    <location>
        <begin position="1"/>
        <end position="79"/>
    </location>
</feature>